<proteinExistence type="predicted"/>
<keyword evidence="2" id="KW-0812">Transmembrane</keyword>
<sequence>MPLSSAAAVFFHKEAECRVENTALPRTLDVKQRIEIIMETARVFPDNSDIQYKQIQRESTESFVSLTSGSYPTHIRSVRPHKVCEVLDRALPKATTWRRTHTVYVILSLIFVLTSSVAIAFAVHQIQLIKSNTDGDQFKVLQNSAQFLPPNATDRRSRPGELQEQATSKSTSRSGERDEHFAPGLDRTPCVAQCSAYTDARLGAICDNGYCTCSGKHYQHDTCLPDVEGCRLIRSQQSQSVEIWATPTALYSCQDLTLSANGTSLIVVSIYGNHYSPFTRLLLTCTSIRPVTLVVASHFPVRWNISRQLCDVTRVILLSDDKMSIGDVRIDQDSVPIANVVQPVGYGDDRHHSNTVEMIRKLTSSYGPIESFTGAAFADSIRVSL</sequence>
<feature type="transmembrane region" description="Helical" evidence="2">
    <location>
        <begin position="103"/>
        <end position="123"/>
    </location>
</feature>
<comment type="caution">
    <text evidence="3">The sequence shown here is derived from an EMBL/GenBank/DDBJ whole genome shotgun (WGS) entry which is preliminary data.</text>
</comment>
<keyword evidence="4" id="KW-1185">Reference proteome</keyword>
<evidence type="ECO:0000256" key="1">
    <source>
        <dbReference type="SAM" id="MobiDB-lite"/>
    </source>
</evidence>
<protein>
    <submittedName>
        <fullName evidence="3">Uncharacterized protein</fullName>
    </submittedName>
</protein>
<keyword evidence="2" id="KW-0472">Membrane</keyword>
<dbReference type="AlphaFoldDB" id="A0A9D4H1H5"/>
<evidence type="ECO:0000313" key="4">
    <source>
        <dbReference type="Proteomes" id="UP000828390"/>
    </source>
</evidence>
<gene>
    <name evidence="3" type="ORF">DPMN_127569</name>
</gene>
<evidence type="ECO:0000313" key="3">
    <source>
        <dbReference type="EMBL" id="KAH3825688.1"/>
    </source>
</evidence>
<organism evidence="3 4">
    <name type="scientific">Dreissena polymorpha</name>
    <name type="common">Zebra mussel</name>
    <name type="synonym">Mytilus polymorpha</name>
    <dbReference type="NCBI Taxonomy" id="45954"/>
    <lineage>
        <taxon>Eukaryota</taxon>
        <taxon>Metazoa</taxon>
        <taxon>Spiralia</taxon>
        <taxon>Lophotrochozoa</taxon>
        <taxon>Mollusca</taxon>
        <taxon>Bivalvia</taxon>
        <taxon>Autobranchia</taxon>
        <taxon>Heteroconchia</taxon>
        <taxon>Euheterodonta</taxon>
        <taxon>Imparidentia</taxon>
        <taxon>Neoheterodontei</taxon>
        <taxon>Myida</taxon>
        <taxon>Dreissenoidea</taxon>
        <taxon>Dreissenidae</taxon>
        <taxon>Dreissena</taxon>
    </lineage>
</organism>
<dbReference type="OrthoDB" id="5986449at2759"/>
<feature type="compositionally biased region" description="Polar residues" evidence="1">
    <location>
        <begin position="164"/>
        <end position="173"/>
    </location>
</feature>
<evidence type="ECO:0000256" key="2">
    <source>
        <dbReference type="SAM" id="Phobius"/>
    </source>
</evidence>
<keyword evidence="2" id="KW-1133">Transmembrane helix</keyword>
<dbReference type="EMBL" id="JAIWYP010000005">
    <property type="protein sequence ID" value="KAH3825688.1"/>
    <property type="molecule type" value="Genomic_DNA"/>
</dbReference>
<accession>A0A9D4H1H5</accession>
<dbReference type="Proteomes" id="UP000828390">
    <property type="component" value="Unassembled WGS sequence"/>
</dbReference>
<reference evidence="3" key="2">
    <citation type="submission" date="2020-11" db="EMBL/GenBank/DDBJ databases">
        <authorList>
            <person name="McCartney M.A."/>
            <person name="Auch B."/>
            <person name="Kono T."/>
            <person name="Mallez S."/>
            <person name="Becker A."/>
            <person name="Gohl D.M."/>
            <person name="Silverstein K.A.T."/>
            <person name="Koren S."/>
            <person name="Bechman K.B."/>
            <person name="Herman A."/>
            <person name="Abrahante J.E."/>
            <person name="Garbe J."/>
        </authorList>
    </citation>
    <scope>NUCLEOTIDE SEQUENCE</scope>
    <source>
        <strain evidence="3">Duluth1</strain>
        <tissue evidence="3">Whole animal</tissue>
    </source>
</reference>
<reference evidence="3" key="1">
    <citation type="journal article" date="2019" name="bioRxiv">
        <title>The Genome of the Zebra Mussel, Dreissena polymorpha: A Resource for Invasive Species Research.</title>
        <authorList>
            <person name="McCartney M.A."/>
            <person name="Auch B."/>
            <person name="Kono T."/>
            <person name="Mallez S."/>
            <person name="Zhang Y."/>
            <person name="Obille A."/>
            <person name="Becker A."/>
            <person name="Abrahante J.E."/>
            <person name="Garbe J."/>
            <person name="Badalamenti J.P."/>
            <person name="Herman A."/>
            <person name="Mangelson H."/>
            <person name="Liachko I."/>
            <person name="Sullivan S."/>
            <person name="Sone E.D."/>
            <person name="Koren S."/>
            <person name="Silverstein K.A.T."/>
            <person name="Beckman K.B."/>
            <person name="Gohl D.M."/>
        </authorList>
    </citation>
    <scope>NUCLEOTIDE SEQUENCE</scope>
    <source>
        <strain evidence="3">Duluth1</strain>
        <tissue evidence="3">Whole animal</tissue>
    </source>
</reference>
<name>A0A9D4H1H5_DREPO</name>
<feature type="region of interest" description="Disordered" evidence="1">
    <location>
        <begin position="149"/>
        <end position="181"/>
    </location>
</feature>